<feature type="region of interest" description="Disordered" evidence="1">
    <location>
        <begin position="1"/>
        <end position="58"/>
    </location>
</feature>
<dbReference type="CDD" id="cd04301">
    <property type="entry name" value="NAT_SF"/>
    <property type="match status" value="1"/>
</dbReference>
<dbReference type="EC" id="2.3.1.-" evidence="4"/>
<dbReference type="PANTHER" id="PTHR31435:SF10">
    <property type="entry name" value="BSR4717 PROTEIN"/>
    <property type="match status" value="1"/>
</dbReference>
<feature type="domain" description="N-acetyltransferase" evidence="3">
    <location>
        <begin position="51"/>
        <end position="140"/>
    </location>
</feature>
<evidence type="ECO:0000313" key="4">
    <source>
        <dbReference type="EMBL" id="MFD2661479.1"/>
    </source>
</evidence>
<keyword evidence="4" id="KW-0808">Transferase</keyword>
<dbReference type="InterPro" id="IPR045057">
    <property type="entry name" value="Gcn5-rel_NAT"/>
</dbReference>
<evidence type="ECO:0000259" key="2">
    <source>
        <dbReference type="PROSITE" id="PS51186"/>
    </source>
</evidence>
<feature type="domain" description="N-acetyltransferase" evidence="2">
    <location>
        <begin position="23"/>
        <end position="145"/>
    </location>
</feature>
<accession>A0ABW5QYF2</accession>
<dbReference type="Pfam" id="PF14542">
    <property type="entry name" value="Acetyltransf_CG"/>
    <property type="match status" value="1"/>
</dbReference>
<protein>
    <submittedName>
        <fullName evidence="4">GNAT family N-acetyltransferase</fullName>
        <ecNumber evidence="4">2.3.1.-</ecNumber>
    </submittedName>
</protein>
<sequence>MRRRFSPKERSERNWAGPRRNRKRGREAFQRRRWPAMNESQERNPEPEEIEARRTGDGYELVGRQSGKVGEITFQTVDEDTWMIDHTYVDPRYRGKQFAKQLLNLVVDEARAKGKKLIPSCSYALAEFRRHEEEYKDVWDREGRA</sequence>
<dbReference type="Gene3D" id="3.40.630.30">
    <property type="match status" value="1"/>
</dbReference>
<gene>
    <name evidence="4" type="ORF">ACFSW5_14585</name>
</gene>
<dbReference type="InterPro" id="IPR016181">
    <property type="entry name" value="Acyl_CoA_acyltransferase"/>
</dbReference>
<dbReference type="EMBL" id="JBHUMY010000013">
    <property type="protein sequence ID" value="MFD2661479.1"/>
    <property type="molecule type" value="Genomic_DNA"/>
</dbReference>
<evidence type="ECO:0000259" key="3">
    <source>
        <dbReference type="PROSITE" id="PS51729"/>
    </source>
</evidence>
<dbReference type="InterPro" id="IPR031165">
    <property type="entry name" value="GNAT_YJDJ"/>
</dbReference>
<dbReference type="GO" id="GO:0016746">
    <property type="term" value="F:acyltransferase activity"/>
    <property type="evidence" value="ECO:0007669"/>
    <property type="project" value="UniProtKB-KW"/>
</dbReference>
<dbReference type="SUPFAM" id="SSF55729">
    <property type="entry name" value="Acyl-CoA N-acyltransferases (Nat)"/>
    <property type="match status" value="1"/>
</dbReference>
<keyword evidence="4" id="KW-0012">Acyltransferase</keyword>
<dbReference type="Proteomes" id="UP001597493">
    <property type="component" value="Unassembled WGS sequence"/>
</dbReference>
<dbReference type="PROSITE" id="PS51729">
    <property type="entry name" value="GNAT_YJDJ"/>
    <property type="match status" value="1"/>
</dbReference>
<keyword evidence="5" id="KW-1185">Reference proteome</keyword>
<feature type="compositionally biased region" description="Basic and acidic residues" evidence="1">
    <location>
        <begin position="40"/>
        <end position="57"/>
    </location>
</feature>
<evidence type="ECO:0000313" key="5">
    <source>
        <dbReference type="Proteomes" id="UP001597493"/>
    </source>
</evidence>
<organism evidence="4 5">
    <name type="scientific">Paenibacillus thailandensis</name>
    <dbReference type="NCBI Taxonomy" id="393250"/>
    <lineage>
        <taxon>Bacteria</taxon>
        <taxon>Bacillati</taxon>
        <taxon>Bacillota</taxon>
        <taxon>Bacilli</taxon>
        <taxon>Bacillales</taxon>
        <taxon>Paenibacillaceae</taxon>
        <taxon>Paenibacillus</taxon>
    </lineage>
</organism>
<feature type="compositionally biased region" description="Basic and acidic residues" evidence="1">
    <location>
        <begin position="1"/>
        <end position="13"/>
    </location>
</feature>
<dbReference type="InterPro" id="IPR000182">
    <property type="entry name" value="GNAT_dom"/>
</dbReference>
<evidence type="ECO:0000256" key="1">
    <source>
        <dbReference type="SAM" id="MobiDB-lite"/>
    </source>
</evidence>
<dbReference type="PANTHER" id="PTHR31435">
    <property type="entry name" value="PROTEIN NATD1"/>
    <property type="match status" value="1"/>
</dbReference>
<reference evidence="5" key="1">
    <citation type="journal article" date="2019" name="Int. J. Syst. Evol. Microbiol.">
        <title>The Global Catalogue of Microorganisms (GCM) 10K type strain sequencing project: providing services to taxonomists for standard genome sequencing and annotation.</title>
        <authorList>
            <consortium name="The Broad Institute Genomics Platform"/>
            <consortium name="The Broad Institute Genome Sequencing Center for Infectious Disease"/>
            <person name="Wu L."/>
            <person name="Ma J."/>
        </authorList>
    </citation>
    <scope>NUCLEOTIDE SEQUENCE [LARGE SCALE GENOMIC DNA]</scope>
    <source>
        <strain evidence="5">TISTR 1827</strain>
    </source>
</reference>
<comment type="caution">
    <text evidence="4">The sequence shown here is derived from an EMBL/GenBank/DDBJ whole genome shotgun (WGS) entry which is preliminary data.</text>
</comment>
<name>A0ABW5QYF2_9BACL</name>
<dbReference type="PROSITE" id="PS51186">
    <property type="entry name" value="GNAT"/>
    <property type="match status" value="1"/>
</dbReference>
<proteinExistence type="predicted"/>
<dbReference type="RefSeq" id="WP_379274358.1">
    <property type="nucleotide sequence ID" value="NZ_JBHUGT010000043.1"/>
</dbReference>